<dbReference type="SUPFAM" id="SSF63867">
    <property type="entry name" value="MoeA C-terminal domain-like"/>
    <property type="match status" value="1"/>
</dbReference>
<dbReference type="EMBL" id="CABFVA020000114">
    <property type="protein sequence ID" value="VVM07861.1"/>
    <property type="molecule type" value="Genomic_DNA"/>
</dbReference>
<evidence type="ECO:0000256" key="4">
    <source>
        <dbReference type="ARBA" id="ARBA00010763"/>
    </source>
</evidence>
<keyword evidence="12" id="KW-0812">Transmembrane</keyword>
<evidence type="ECO:0000256" key="2">
    <source>
        <dbReference type="ARBA" id="ARBA00002901"/>
    </source>
</evidence>
<accession>A0A5E6MFR7</accession>
<dbReference type="NCBIfam" id="TIGR00176">
    <property type="entry name" value="mobB"/>
    <property type="match status" value="1"/>
</dbReference>
<feature type="transmembrane region" description="Helical" evidence="12">
    <location>
        <begin position="473"/>
        <end position="495"/>
    </location>
</feature>
<dbReference type="SUPFAM" id="SSF53218">
    <property type="entry name" value="Molybdenum cofactor biosynthesis proteins"/>
    <property type="match status" value="1"/>
</dbReference>
<sequence length="583" mass="62034">MPVVAFVGRSGAGKTTLLCAVVRILAAQGIRVAAIKHAHKGFEIDYPGKDSMRLREAGANPVLLLSPMRRAWLEEVAPAAEPDLWEAVASLGRSPIDLLLVEGFRAEGMPKIELYDPSLGQLLCERDPDLLAVASEGALSPPDGPVSFDRNDAEGVALLILQAAGLAPRSQGGGNGSFPRARGPLPLQEARRILWEAMTPERMAAEEVGLSQSVGRILATDLASPVDLPSAPTAAMDGYAVSAAHLGEQGREFSLAGTSAAGAPFLGSPSEGSCVRIFTGALLPEGTDLVIPQEEVVLQGEKVLLPGGRCVGENVRLKAESLAQGQELLSAGTRIGPRMLALLSAVGREKLPVRPRLRVGLLCTGKELRPLGKPLGPGEVYDSNRVFLSAALAELGVDLIDAGIVDDDPELLEEKLDRLAEKVDLLVTTGGVSVGEGDYVGKLLAQRNAIVFRQIAVKPGRPFLFARWRGRPLFGLPGTPAAVFVLFYDLVGPLLRRRMGESPSRERMRLPALSRMQKRAGRTEYRACRLVAGPRGEPAFHPVSRTDGAGLLPSASADLLALLPEESECIEVGERVEVIFLPR</sequence>
<evidence type="ECO:0000256" key="7">
    <source>
        <dbReference type="ARBA" id="ARBA00022723"/>
    </source>
</evidence>
<evidence type="ECO:0000313" key="15">
    <source>
        <dbReference type="Proteomes" id="UP000334923"/>
    </source>
</evidence>
<evidence type="ECO:0000259" key="13">
    <source>
        <dbReference type="SMART" id="SM00852"/>
    </source>
</evidence>
<dbReference type="Gene3D" id="2.170.190.11">
    <property type="entry name" value="Molybdopterin biosynthesis moea protein, domain 3"/>
    <property type="match status" value="1"/>
</dbReference>
<dbReference type="PROSITE" id="PS01079">
    <property type="entry name" value="MOCF_BIOSYNTHESIS_2"/>
    <property type="match status" value="1"/>
</dbReference>
<dbReference type="InterPro" id="IPR027417">
    <property type="entry name" value="P-loop_NTPase"/>
</dbReference>
<evidence type="ECO:0000256" key="8">
    <source>
        <dbReference type="ARBA" id="ARBA00022842"/>
    </source>
</evidence>
<dbReference type="InterPro" id="IPR005111">
    <property type="entry name" value="MoeA_C_domain_IV"/>
</dbReference>
<proteinExistence type="inferred from homology"/>
<dbReference type="Gene3D" id="3.40.50.300">
    <property type="entry name" value="P-loop containing nucleotide triphosphate hydrolases"/>
    <property type="match status" value="1"/>
</dbReference>
<keyword evidence="8 11" id="KW-0460">Magnesium</keyword>
<dbReference type="EC" id="2.10.1.1" evidence="11"/>
<keyword evidence="6 11" id="KW-0808">Transferase</keyword>
<organism evidence="14 15">
    <name type="scientific">Methylacidimicrobium tartarophylax</name>
    <dbReference type="NCBI Taxonomy" id="1041768"/>
    <lineage>
        <taxon>Bacteria</taxon>
        <taxon>Pseudomonadati</taxon>
        <taxon>Verrucomicrobiota</taxon>
        <taxon>Methylacidimicrobium</taxon>
    </lineage>
</organism>
<dbReference type="InterPro" id="IPR008284">
    <property type="entry name" value="MoCF_biosynth_CS"/>
</dbReference>
<evidence type="ECO:0000256" key="12">
    <source>
        <dbReference type="SAM" id="Phobius"/>
    </source>
</evidence>
<feature type="domain" description="MoaB/Mog" evidence="13">
    <location>
        <begin position="360"/>
        <end position="497"/>
    </location>
</feature>
<keyword evidence="12" id="KW-0472">Membrane</keyword>
<dbReference type="InterPro" id="IPR001453">
    <property type="entry name" value="MoaB/Mog_dom"/>
</dbReference>
<dbReference type="SUPFAM" id="SSF63882">
    <property type="entry name" value="MoeA N-terminal region -like"/>
    <property type="match status" value="1"/>
</dbReference>
<evidence type="ECO:0000256" key="11">
    <source>
        <dbReference type="RuleBase" id="RU365090"/>
    </source>
</evidence>
<dbReference type="GO" id="GO:0061599">
    <property type="term" value="F:molybdopterin molybdotransferase activity"/>
    <property type="evidence" value="ECO:0007669"/>
    <property type="project" value="UniProtKB-UniRule"/>
</dbReference>
<keyword evidence="5 11" id="KW-0500">Molybdenum</keyword>
<dbReference type="Proteomes" id="UP000334923">
    <property type="component" value="Unassembled WGS sequence"/>
</dbReference>
<dbReference type="PANTHER" id="PTHR10192">
    <property type="entry name" value="MOLYBDOPTERIN BIOSYNTHESIS PROTEIN"/>
    <property type="match status" value="1"/>
</dbReference>
<dbReference type="Gene3D" id="3.40.980.10">
    <property type="entry name" value="MoaB/Mog-like domain"/>
    <property type="match status" value="1"/>
</dbReference>
<dbReference type="Pfam" id="PF00994">
    <property type="entry name" value="MoCF_biosynth"/>
    <property type="match status" value="1"/>
</dbReference>
<comment type="pathway">
    <text evidence="3 11">Cofactor biosynthesis; molybdopterin biosynthesis.</text>
</comment>
<reference evidence="14 15" key="1">
    <citation type="submission" date="2019-09" db="EMBL/GenBank/DDBJ databases">
        <authorList>
            <person name="Cremers G."/>
        </authorList>
    </citation>
    <scope>NUCLEOTIDE SEQUENCE [LARGE SCALE GENOMIC DNA]</scope>
    <source>
        <strain evidence="14">4A</strain>
    </source>
</reference>
<dbReference type="GO" id="GO:0005525">
    <property type="term" value="F:GTP binding"/>
    <property type="evidence" value="ECO:0007669"/>
    <property type="project" value="InterPro"/>
</dbReference>
<dbReference type="InterPro" id="IPR036135">
    <property type="entry name" value="MoeA_linker/N_sf"/>
</dbReference>
<dbReference type="InterPro" id="IPR005110">
    <property type="entry name" value="MoeA_linker/N"/>
</dbReference>
<evidence type="ECO:0000256" key="9">
    <source>
        <dbReference type="ARBA" id="ARBA00023150"/>
    </source>
</evidence>
<dbReference type="InterPro" id="IPR036688">
    <property type="entry name" value="MoeA_C_domain_IV_sf"/>
</dbReference>
<dbReference type="GO" id="GO:0005829">
    <property type="term" value="C:cytosol"/>
    <property type="evidence" value="ECO:0007669"/>
    <property type="project" value="TreeGrafter"/>
</dbReference>
<protein>
    <recommendedName>
        <fullName evidence="11">Molybdopterin molybdenumtransferase</fullName>
        <ecNumber evidence="11">2.10.1.1</ecNumber>
    </recommendedName>
</protein>
<dbReference type="InterPro" id="IPR038987">
    <property type="entry name" value="MoeA-like"/>
</dbReference>
<dbReference type="InterPro" id="IPR036425">
    <property type="entry name" value="MoaB/Mog-like_dom_sf"/>
</dbReference>
<evidence type="ECO:0000256" key="3">
    <source>
        <dbReference type="ARBA" id="ARBA00005046"/>
    </source>
</evidence>
<dbReference type="SMART" id="SM00852">
    <property type="entry name" value="MoCF_biosynth"/>
    <property type="match status" value="1"/>
</dbReference>
<comment type="cofactor">
    <cofactor evidence="1 11">
        <name>Mg(2+)</name>
        <dbReference type="ChEBI" id="CHEBI:18420"/>
    </cofactor>
</comment>
<dbReference type="GO" id="GO:0046872">
    <property type="term" value="F:metal ion binding"/>
    <property type="evidence" value="ECO:0007669"/>
    <property type="project" value="UniProtKB-UniRule"/>
</dbReference>
<gene>
    <name evidence="14" type="primary">moeA</name>
    <name evidence="14" type="ORF">MAMT_01959</name>
</gene>
<comment type="catalytic activity">
    <reaction evidence="10">
        <text>adenylyl-molybdopterin + molybdate = Mo-molybdopterin + AMP + H(+)</text>
        <dbReference type="Rhea" id="RHEA:35047"/>
        <dbReference type="ChEBI" id="CHEBI:15378"/>
        <dbReference type="ChEBI" id="CHEBI:36264"/>
        <dbReference type="ChEBI" id="CHEBI:62727"/>
        <dbReference type="ChEBI" id="CHEBI:71302"/>
        <dbReference type="ChEBI" id="CHEBI:456215"/>
        <dbReference type="EC" id="2.10.1.1"/>
    </reaction>
</comment>
<dbReference type="Gene3D" id="3.90.105.10">
    <property type="entry name" value="Molybdopterin biosynthesis moea protein, domain 2"/>
    <property type="match status" value="1"/>
</dbReference>
<dbReference type="FunFam" id="3.40.980.10:FF:000004">
    <property type="entry name" value="Molybdopterin molybdenumtransferase"/>
    <property type="match status" value="1"/>
</dbReference>
<dbReference type="UniPathway" id="UPA00344"/>
<comment type="similarity">
    <text evidence="4 11">Belongs to the MoeA family.</text>
</comment>
<evidence type="ECO:0000256" key="10">
    <source>
        <dbReference type="ARBA" id="ARBA00047317"/>
    </source>
</evidence>
<dbReference type="NCBIfam" id="TIGR00177">
    <property type="entry name" value="molyb_syn"/>
    <property type="match status" value="1"/>
</dbReference>
<dbReference type="CDD" id="cd03116">
    <property type="entry name" value="MobB"/>
    <property type="match status" value="1"/>
</dbReference>
<evidence type="ECO:0000313" key="14">
    <source>
        <dbReference type="EMBL" id="VVM07861.1"/>
    </source>
</evidence>
<dbReference type="Pfam" id="PF03453">
    <property type="entry name" value="MoeA_N"/>
    <property type="match status" value="1"/>
</dbReference>
<evidence type="ECO:0000256" key="1">
    <source>
        <dbReference type="ARBA" id="ARBA00001946"/>
    </source>
</evidence>
<dbReference type="NCBIfam" id="NF045515">
    <property type="entry name" value="Glp_gephyrin"/>
    <property type="match status" value="1"/>
</dbReference>
<name>A0A5E6MFR7_9BACT</name>
<keyword evidence="12" id="KW-1133">Transmembrane helix</keyword>
<dbReference type="CDD" id="cd00887">
    <property type="entry name" value="MoeA"/>
    <property type="match status" value="1"/>
</dbReference>
<dbReference type="Pfam" id="PF03454">
    <property type="entry name" value="MoeA_C"/>
    <property type="match status" value="1"/>
</dbReference>
<comment type="function">
    <text evidence="2 11">Catalyzes the insertion of molybdate into adenylated molybdopterin with the concomitant release of AMP.</text>
</comment>
<dbReference type="GO" id="GO:0006777">
    <property type="term" value="P:Mo-molybdopterin cofactor biosynthetic process"/>
    <property type="evidence" value="ECO:0007669"/>
    <property type="project" value="UniProtKB-UniRule"/>
</dbReference>
<dbReference type="Pfam" id="PF03205">
    <property type="entry name" value="MobB"/>
    <property type="match status" value="1"/>
</dbReference>
<dbReference type="InterPro" id="IPR004435">
    <property type="entry name" value="MobB_dom"/>
</dbReference>
<dbReference type="AlphaFoldDB" id="A0A5E6MFR7"/>
<dbReference type="PANTHER" id="PTHR10192:SF5">
    <property type="entry name" value="GEPHYRIN"/>
    <property type="match status" value="1"/>
</dbReference>
<keyword evidence="15" id="KW-1185">Reference proteome</keyword>
<dbReference type="Gene3D" id="2.40.340.10">
    <property type="entry name" value="MoeA, C-terminal, domain IV"/>
    <property type="match status" value="1"/>
</dbReference>
<keyword evidence="7 11" id="KW-0479">Metal-binding</keyword>
<evidence type="ECO:0000256" key="5">
    <source>
        <dbReference type="ARBA" id="ARBA00022505"/>
    </source>
</evidence>
<evidence type="ECO:0000256" key="6">
    <source>
        <dbReference type="ARBA" id="ARBA00022679"/>
    </source>
</evidence>
<keyword evidence="9 11" id="KW-0501">Molybdenum cofactor biosynthesis</keyword>
<dbReference type="SUPFAM" id="SSF52540">
    <property type="entry name" value="P-loop containing nucleoside triphosphate hydrolases"/>
    <property type="match status" value="1"/>
</dbReference>